<feature type="region of interest" description="Disordered" evidence="2">
    <location>
        <begin position="89"/>
        <end position="112"/>
    </location>
</feature>
<feature type="coiled-coil region" evidence="1">
    <location>
        <begin position="9"/>
        <end position="36"/>
    </location>
</feature>
<dbReference type="EMBL" id="JANPWB010000013">
    <property type="protein sequence ID" value="KAJ1108825.1"/>
    <property type="molecule type" value="Genomic_DNA"/>
</dbReference>
<sequence length="112" mass="12380">MVTTAESQTDGLQTLTKRLEKQVQDLTKKQAEVATKLEDQEGRALRNNISISGVPEVLRGQAQALIGGKKKEKILQIEALEKEVRALEAKLPGNSSEGVRRQLAEDETRKNT</sequence>
<comment type="caution">
    <text evidence="3">The sequence shown here is derived from an EMBL/GenBank/DDBJ whole genome shotgun (WGS) entry which is preliminary data.</text>
</comment>
<keyword evidence="1" id="KW-0175">Coiled coil</keyword>
<evidence type="ECO:0000256" key="1">
    <source>
        <dbReference type="SAM" id="Coils"/>
    </source>
</evidence>
<dbReference type="Proteomes" id="UP001066276">
    <property type="component" value="Chromosome 9"/>
</dbReference>
<proteinExistence type="predicted"/>
<reference evidence="3" key="1">
    <citation type="journal article" date="2022" name="bioRxiv">
        <title>Sequencing and chromosome-scale assembly of the giantPleurodeles waltlgenome.</title>
        <authorList>
            <person name="Brown T."/>
            <person name="Elewa A."/>
            <person name="Iarovenko S."/>
            <person name="Subramanian E."/>
            <person name="Araus A.J."/>
            <person name="Petzold A."/>
            <person name="Susuki M."/>
            <person name="Suzuki K.-i.T."/>
            <person name="Hayashi T."/>
            <person name="Toyoda A."/>
            <person name="Oliveira C."/>
            <person name="Osipova E."/>
            <person name="Leigh N.D."/>
            <person name="Simon A."/>
            <person name="Yun M.H."/>
        </authorList>
    </citation>
    <scope>NUCLEOTIDE SEQUENCE</scope>
    <source>
        <strain evidence="3">20211129_DDA</strain>
        <tissue evidence="3">Liver</tissue>
    </source>
</reference>
<keyword evidence="4" id="KW-1185">Reference proteome</keyword>
<gene>
    <name evidence="3" type="ORF">NDU88_006195</name>
</gene>
<evidence type="ECO:0000313" key="4">
    <source>
        <dbReference type="Proteomes" id="UP001066276"/>
    </source>
</evidence>
<name>A0AAV7MYI3_PLEWA</name>
<feature type="compositionally biased region" description="Basic and acidic residues" evidence="2">
    <location>
        <begin position="98"/>
        <end position="112"/>
    </location>
</feature>
<evidence type="ECO:0000313" key="3">
    <source>
        <dbReference type="EMBL" id="KAJ1108825.1"/>
    </source>
</evidence>
<accession>A0AAV7MYI3</accession>
<evidence type="ECO:0000256" key="2">
    <source>
        <dbReference type="SAM" id="MobiDB-lite"/>
    </source>
</evidence>
<organism evidence="3 4">
    <name type="scientific">Pleurodeles waltl</name>
    <name type="common">Iberian ribbed newt</name>
    <dbReference type="NCBI Taxonomy" id="8319"/>
    <lineage>
        <taxon>Eukaryota</taxon>
        <taxon>Metazoa</taxon>
        <taxon>Chordata</taxon>
        <taxon>Craniata</taxon>
        <taxon>Vertebrata</taxon>
        <taxon>Euteleostomi</taxon>
        <taxon>Amphibia</taxon>
        <taxon>Batrachia</taxon>
        <taxon>Caudata</taxon>
        <taxon>Salamandroidea</taxon>
        <taxon>Salamandridae</taxon>
        <taxon>Pleurodelinae</taxon>
        <taxon>Pleurodeles</taxon>
    </lineage>
</organism>
<protein>
    <submittedName>
        <fullName evidence="3">Uncharacterized protein</fullName>
    </submittedName>
</protein>
<dbReference type="AlphaFoldDB" id="A0AAV7MYI3"/>